<evidence type="ECO:0000256" key="6">
    <source>
        <dbReference type="ARBA" id="ARBA00023002"/>
    </source>
</evidence>
<dbReference type="InterPro" id="IPR036396">
    <property type="entry name" value="Cyt_P450_sf"/>
</dbReference>
<evidence type="ECO:0000256" key="9">
    <source>
        <dbReference type="SAM" id="Phobius"/>
    </source>
</evidence>
<dbReference type="Proteomes" id="UP000814176">
    <property type="component" value="Unassembled WGS sequence"/>
</dbReference>
<organism evidence="10 11">
    <name type="scientific">Rhodofomes roseus</name>
    <dbReference type="NCBI Taxonomy" id="34475"/>
    <lineage>
        <taxon>Eukaryota</taxon>
        <taxon>Fungi</taxon>
        <taxon>Dikarya</taxon>
        <taxon>Basidiomycota</taxon>
        <taxon>Agaricomycotina</taxon>
        <taxon>Agaricomycetes</taxon>
        <taxon>Polyporales</taxon>
        <taxon>Rhodofomes</taxon>
    </lineage>
</organism>
<dbReference type="PRINTS" id="PR00465">
    <property type="entry name" value="EP450IV"/>
</dbReference>
<evidence type="ECO:0000256" key="7">
    <source>
        <dbReference type="ARBA" id="ARBA00023004"/>
    </source>
</evidence>
<dbReference type="InterPro" id="IPR001128">
    <property type="entry name" value="Cyt_P450"/>
</dbReference>
<evidence type="ECO:0000256" key="4">
    <source>
        <dbReference type="ARBA" id="ARBA00022617"/>
    </source>
</evidence>
<evidence type="ECO:0000256" key="1">
    <source>
        <dbReference type="ARBA" id="ARBA00001971"/>
    </source>
</evidence>
<keyword evidence="9" id="KW-0472">Membrane</keyword>
<keyword evidence="5" id="KW-0479">Metal-binding</keyword>
<evidence type="ECO:0000256" key="5">
    <source>
        <dbReference type="ARBA" id="ARBA00022723"/>
    </source>
</evidence>
<keyword evidence="8 10" id="KW-0503">Monooxygenase</keyword>
<proteinExistence type="inferred from homology"/>
<reference evidence="10 11" key="1">
    <citation type="journal article" date="2021" name="Environ. Microbiol.">
        <title>Gene family expansions and transcriptome signatures uncover fungal adaptations to wood decay.</title>
        <authorList>
            <person name="Hage H."/>
            <person name="Miyauchi S."/>
            <person name="Viragh M."/>
            <person name="Drula E."/>
            <person name="Min B."/>
            <person name="Chaduli D."/>
            <person name="Navarro D."/>
            <person name="Favel A."/>
            <person name="Norest M."/>
            <person name="Lesage-Meessen L."/>
            <person name="Balint B."/>
            <person name="Merenyi Z."/>
            <person name="de Eugenio L."/>
            <person name="Morin E."/>
            <person name="Martinez A.T."/>
            <person name="Baldrian P."/>
            <person name="Stursova M."/>
            <person name="Martinez M.J."/>
            <person name="Novotny C."/>
            <person name="Magnuson J.K."/>
            <person name="Spatafora J.W."/>
            <person name="Maurice S."/>
            <person name="Pangilinan J."/>
            <person name="Andreopoulos W."/>
            <person name="LaButti K."/>
            <person name="Hundley H."/>
            <person name="Na H."/>
            <person name="Kuo A."/>
            <person name="Barry K."/>
            <person name="Lipzen A."/>
            <person name="Henrissat B."/>
            <person name="Riley R."/>
            <person name="Ahrendt S."/>
            <person name="Nagy L.G."/>
            <person name="Grigoriev I.V."/>
            <person name="Martin F."/>
            <person name="Rosso M.N."/>
        </authorList>
    </citation>
    <scope>NUCLEOTIDE SEQUENCE [LARGE SCALE GENOMIC DNA]</scope>
    <source>
        <strain evidence="10 11">CIRM-BRFM 1785</strain>
    </source>
</reference>
<gene>
    <name evidence="10" type="ORF">C8Q71DRAFT_705294</name>
</gene>
<dbReference type="GeneID" id="72001171"/>
<evidence type="ECO:0000313" key="11">
    <source>
        <dbReference type="Proteomes" id="UP000814176"/>
    </source>
</evidence>
<comment type="caution">
    <text evidence="10">The sequence shown here is derived from an EMBL/GenBank/DDBJ whole genome shotgun (WGS) entry which is preliminary data.</text>
</comment>
<evidence type="ECO:0000256" key="8">
    <source>
        <dbReference type="ARBA" id="ARBA00023033"/>
    </source>
</evidence>
<sequence>MALADSIVQSLLVLLVTYLVWWICRRLITRSPLDNIPGPPPASFLTGHLPAYFDRHGTDFQRQIAHKYGPVVKMQGMFGQSLLYVYDPRALHTMVIKEQSVYDEEELFVKANVLIFGPGLLSVLGEQHKKQRKMLNPLFSAGHMRNMLPIFYNVAEKLRDTFLERVHDGPCELDVLNWMGRAALELIAQGGIGTSLDPLVDDNPDAYTNSLKALVPTLYNLGLLRFALLIPYICDVGPAWLRRRLVDMIPHEELRKMTGIIDSIASKSVEIYTLKKAALQEGEEETSRQAAEGKDVISVLMRANISASDADRLSEDEIIAQMTTLLFAAMDTTSNSTVKILERLAQNPDIQEKLRKEVTAAQSAGRLSYDELMRLPLLDAVIRETLRVDPLANLVTRQPKKDVILPLSEPIQGRDGKTIREIPIPKGTQIIVGVLGSNTNKALWGDDALEWNPERWLAPLPSAVTDAPIPGVYSNLMTFLGGGRSCIGFKFSELEMKVILSVLLSTFKFELTDKPVVWNVASVRYPTVGTESNYAEMPMKVSLV</sequence>
<dbReference type="PANTHER" id="PTHR24305:SF166">
    <property type="entry name" value="CYTOCHROME P450 12A4, MITOCHONDRIAL-RELATED"/>
    <property type="match status" value="1"/>
</dbReference>
<dbReference type="PRINTS" id="PR00385">
    <property type="entry name" value="P450"/>
</dbReference>
<keyword evidence="11" id="KW-1185">Reference proteome</keyword>
<dbReference type="Gene3D" id="1.10.630.10">
    <property type="entry name" value="Cytochrome P450"/>
    <property type="match status" value="1"/>
</dbReference>
<dbReference type="CDD" id="cd11069">
    <property type="entry name" value="CYP_FUM15-like"/>
    <property type="match status" value="1"/>
</dbReference>
<keyword evidence="4" id="KW-0349">Heme</keyword>
<evidence type="ECO:0000256" key="2">
    <source>
        <dbReference type="ARBA" id="ARBA00005179"/>
    </source>
</evidence>
<comment type="pathway">
    <text evidence="2">Secondary metabolite biosynthesis.</text>
</comment>
<feature type="transmembrane region" description="Helical" evidence="9">
    <location>
        <begin position="6"/>
        <end position="24"/>
    </location>
</feature>
<comment type="similarity">
    <text evidence="3">Belongs to the cytochrome P450 family.</text>
</comment>
<dbReference type="InterPro" id="IPR050121">
    <property type="entry name" value="Cytochrome_P450_monoxygenase"/>
</dbReference>
<evidence type="ECO:0000256" key="3">
    <source>
        <dbReference type="ARBA" id="ARBA00010617"/>
    </source>
</evidence>
<dbReference type="GO" id="GO:0004497">
    <property type="term" value="F:monooxygenase activity"/>
    <property type="evidence" value="ECO:0007669"/>
    <property type="project" value="UniProtKB-KW"/>
</dbReference>
<protein>
    <submittedName>
        <fullName evidence="10">Cytochrome P450 monooxygenase</fullName>
    </submittedName>
</protein>
<dbReference type="RefSeq" id="XP_047780155.1">
    <property type="nucleotide sequence ID" value="XM_047920439.1"/>
</dbReference>
<keyword evidence="7" id="KW-0408">Iron</keyword>
<accession>A0ABQ8KKK4</accession>
<keyword evidence="9" id="KW-1133">Transmembrane helix</keyword>
<dbReference type="SUPFAM" id="SSF48264">
    <property type="entry name" value="Cytochrome P450"/>
    <property type="match status" value="1"/>
</dbReference>
<dbReference type="InterPro" id="IPR002403">
    <property type="entry name" value="Cyt_P450_E_grp-IV"/>
</dbReference>
<keyword evidence="6" id="KW-0560">Oxidoreductase</keyword>
<evidence type="ECO:0000313" key="10">
    <source>
        <dbReference type="EMBL" id="KAH9838240.1"/>
    </source>
</evidence>
<keyword evidence="9" id="KW-0812">Transmembrane</keyword>
<name>A0ABQ8KKK4_9APHY</name>
<comment type="cofactor">
    <cofactor evidence="1">
        <name>heme</name>
        <dbReference type="ChEBI" id="CHEBI:30413"/>
    </cofactor>
</comment>
<dbReference type="Pfam" id="PF00067">
    <property type="entry name" value="p450"/>
    <property type="match status" value="1"/>
</dbReference>
<dbReference type="EMBL" id="JADCUA010000007">
    <property type="protein sequence ID" value="KAH9838240.1"/>
    <property type="molecule type" value="Genomic_DNA"/>
</dbReference>
<dbReference type="PANTHER" id="PTHR24305">
    <property type="entry name" value="CYTOCHROME P450"/>
    <property type="match status" value="1"/>
</dbReference>